<dbReference type="EMBL" id="BOMV01000073">
    <property type="protein sequence ID" value="GIE99561.1"/>
    <property type="molecule type" value="Genomic_DNA"/>
</dbReference>
<accession>A0A919MTS9</accession>
<dbReference type="RefSeq" id="WP_203786544.1">
    <property type="nucleotide sequence ID" value="NZ_BOMV01000073.1"/>
</dbReference>
<dbReference type="InterPro" id="IPR013563">
    <property type="entry name" value="Oligopep_ABC_C"/>
</dbReference>
<comment type="caution">
    <text evidence="6">The sequence shown here is derived from an EMBL/GenBank/DDBJ whole genome shotgun (WGS) entry which is preliminary data.</text>
</comment>
<feature type="domain" description="ABC transporter" evidence="5">
    <location>
        <begin position="2"/>
        <end position="253"/>
    </location>
</feature>
<organism evidence="6 7">
    <name type="scientific">Paractinoplanes rishiriensis</name>
    <dbReference type="NCBI Taxonomy" id="1050105"/>
    <lineage>
        <taxon>Bacteria</taxon>
        <taxon>Bacillati</taxon>
        <taxon>Actinomycetota</taxon>
        <taxon>Actinomycetes</taxon>
        <taxon>Micromonosporales</taxon>
        <taxon>Micromonosporaceae</taxon>
        <taxon>Paractinoplanes</taxon>
    </lineage>
</organism>
<evidence type="ECO:0000313" key="6">
    <source>
        <dbReference type="EMBL" id="GIE99561.1"/>
    </source>
</evidence>
<dbReference type="GO" id="GO:0005524">
    <property type="term" value="F:ATP binding"/>
    <property type="evidence" value="ECO:0007669"/>
    <property type="project" value="UniProtKB-KW"/>
</dbReference>
<gene>
    <name evidence="6" type="ORF">Ari01nite_70260</name>
</gene>
<evidence type="ECO:0000256" key="4">
    <source>
        <dbReference type="ARBA" id="ARBA00022840"/>
    </source>
</evidence>
<comment type="similarity">
    <text evidence="1">Belongs to the ABC transporter superfamily.</text>
</comment>
<reference evidence="6" key="1">
    <citation type="submission" date="2021-01" db="EMBL/GenBank/DDBJ databases">
        <title>Whole genome shotgun sequence of Actinoplanes rishiriensis NBRC 108556.</title>
        <authorList>
            <person name="Komaki H."/>
            <person name="Tamura T."/>
        </authorList>
    </citation>
    <scope>NUCLEOTIDE SEQUENCE</scope>
    <source>
        <strain evidence="6">NBRC 108556</strain>
    </source>
</reference>
<dbReference type="PANTHER" id="PTHR43776:SF7">
    <property type="entry name" value="D,D-DIPEPTIDE TRANSPORT ATP-BINDING PROTEIN DDPF-RELATED"/>
    <property type="match status" value="1"/>
</dbReference>
<dbReference type="NCBIfam" id="NF008453">
    <property type="entry name" value="PRK11308.1"/>
    <property type="match status" value="2"/>
</dbReference>
<feature type="domain" description="ABC transporter" evidence="5">
    <location>
        <begin position="278"/>
        <end position="515"/>
    </location>
</feature>
<keyword evidence="2" id="KW-0813">Transport</keyword>
<dbReference type="PROSITE" id="PS50893">
    <property type="entry name" value="ABC_TRANSPORTER_2"/>
    <property type="match status" value="2"/>
</dbReference>
<dbReference type="Proteomes" id="UP000636960">
    <property type="component" value="Unassembled WGS sequence"/>
</dbReference>
<sequence length="534" mass="57670">MIRVEDLRIGYAAGRDRPVDAVHGVSFEIGPGQTTCLVGESGSGKSTIAHAVSGLLPANGAITGGTVHLLGRDVTRWAPRQWRELHGASVGFVPQDPLSSLDPLVRVGDQIAQSLRVHRTVPRDRVRGRVLELLEHVGIPDPATRARAYPHQLSGGQLQRVLIATAIAARPSVLIADEPTSALDVTVQKTILDLLGGLQDELGLAVLFITHNLALAQERADRLVVLQNGVVKDSGPARQVMENPRDEYTVTLLSHEPAQRPDRYADHLDADPDAPAVLEIDGVSKAFGPVHAVGDVSLRLTRGSIHALVGESGSGKTTLARIAAGLTGFDAGRVTVLGRPLPPRPEVANDHPGDLQLVYQNPLAAVDPRYTVDRIVDEPLRLAGVARDERRRRVREILDRVALPAAVLPRRPREISGGQRQRVAVARALVLAPKILILDEPTSALDVTVQAQIVDLLIELRREQDLTYLFISHDLGLVRQISDTVTVLEAGTAVEHGRTRAVFDSPAHPYTQRLLDAVPGRHRAPALALREDNA</sequence>
<keyword evidence="7" id="KW-1185">Reference proteome</keyword>
<evidence type="ECO:0000256" key="3">
    <source>
        <dbReference type="ARBA" id="ARBA00022741"/>
    </source>
</evidence>
<dbReference type="Gene3D" id="3.40.50.300">
    <property type="entry name" value="P-loop containing nucleotide triphosphate hydrolases"/>
    <property type="match status" value="2"/>
</dbReference>
<dbReference type="InterPro" id="IPR050319">
    <property type="entry name" value="ABC_transp_ATP-bind"/>
</dbReference>
<dbReference type="InterPro" id="IPR017871">
    <property type="entry name" value="ABC_transporter-like_CS"/>
</dbReference>
<evidence type="ECO:0000256" key="1">
    <source>
        <dbReference type="ARBA" id="ARBA00005417"/>
    </source>
</evidence>
<dbReference type="InterPro" id="IPR027417">
    <property type="entry name" value="P-loop_NTPase"/>
</dbReference>
<dbReference type="PROSITE" id="PS00211">
    <property type="entry name" value="ABC_TRANSPORTER_1"/>
    <property type="match status" value="2"/>
</dbReference>
<dbReference type="PANTHER" id="PTHR43776">
    <property type="entry name" value="TRANSPORT ATP-BINDING PROTEIN"/>
    <property type="match status" value="1"/>
</dbReference>
<dbReference type="GO" id="GO:0016887">
    <property type="term" value="F:ATP hydrolysis activity"/>
    <property type="evidence" value="ECO:0007669"/>
    <property type="project" value="InterPro"/>
</dbReference>
<dbReference type="AlphaFoldDB" id="A0A919MTS9"/>
<evidence type="ECO:0000256" key="2">
    <source>
        <dbReference type="ARBA" id="ARBA00022448"/>
    </source>
</evidence>
<dbReference type="SMART" id="SM00382">
    <property type="entry name" value="AAA"/>
    <property type="match status" value="2"/>
</dbReference>
<keyword evidence="3" id="KW-0547">Nucleotide-binding</keyword>
<dbReference type="InterPro" id="IPR003439">
    <property type="entry name" value="ABC_transporter-like_ATP-bd"/>
</dbReference>
<dbReference type="Pfam" id="PF00005">
    <property type="entry name" value="ABC_tran"/>
    <property type="match status" value="2"/>
</dbReference>
<dbReference type="InterPro" id="IPR003593">
    <property type="entry name" value="AAA+_ATPase"/>
</dbReference>
<dbReference type="SUPFAM" id="SSF52540">
    <property type="entry name" value="P-loop containing nucleoside triphosphate hydrolases"/>
    <property type="match status" value="2"/>
</dbReference>
<name>A0A919MTS9_9ACTN</name>
<evidence type="ECO:0000259" key="5">
    <source>
        <dbReference type="PROSITE" id="PS50893"/>
    </source>
</evidence>
<dbReference type="Pfam" id="PF08352">
    <property type="entry name" value="oligo_HPY"/>
    <property type="match status" value="1"/>
</dbReference>
<dbReference type="CDD" id="cd03257">
    <property type="entry name" value="ABC_NikE_OppD_transporters"/>
    <property type="match status" value="2"/>
</dbReference>
<evidence type="ECO:0000313" key="7">
    <source>
        <dbReference type="Proteomes" id="UP000636960"/>
    </source>
</evidence>
<dbReference type="GO" id="GO:0055085">
    <property type="term" value="P:transmembrane transport"/>
    <property type="evidence" value="ECO:0007669"/>
    <property type="project" value="UniProtKB-ARBA"/>
</dbReference>
<dbReference type="GO" id="GO:0015833">
    <property type="term" value="P:peptide transport"/>
    <property type="evidence" value="ECO:0007669"/>
    <property type="project" value="InterPro"/>
</dbReference>
<proteinExistence type="inferred from homology"/>
<protein>
    <submittedName>
        <fullName evidence="6">ABC transporter ATP-binding protein</fullName>
    </submittedName>
</protein>
<keyword evidence="4 6" id="KW-0067">ATP-binding</keyword>